<evidence type="ECO:0000313" key="3">
    <source>
        <dbReference type="EMBL" id="DAA03092.1"/>
    </source>
</evidence>
<keyword evidence="2" id="KW-1133">Transmembrane helix</keyword>
<dbReference type="EMBL" id="BK002249">
    <property type="protein sequence ID" value="DAA03092.1"/>
    <property type="molecule type" value="Genomic_DNA"/>
</dbReference>
<feature type="region of interest" description="Disordered" evidence="1">
    <location>
        <begin position="66"/>
        <end position="87"/>
    </location>
</feature>
<accession>Q6IKW7</accession>
<dbReference type="AlphaFoldDB" id="Q6IKW7"/>
<sequence length="87" mass="9547">MVGCQNVDLFIFYMTQHCGIAIIIVIIIIVAAPLQCHTDPERCGMPHAKWSALLQKYATAFCPPTSPAPLRKPRPFSSPNSHAPFVA</sequence>
<name>Q6IKW7_DROME</name>
<proteinExistence type="predicted"/>
<protein>
    <submittedName>
        <fullName evidence="3">HDC11218</fullName>
    </submittedName>
</protein>
<reference evidence="3" key="1">
    <citation type="journal article" date="2003" name="Genome Biol.">
        <title>An integrated gene annotation and transcriptional profiling approach towards the full gene content of the Drosophila genome.</title>
        <authorList>
            <person name="Hild M."/>
            <person name="Beckmann B."/>
            <person name="Haas S.A."/>
            <person name="Koch B."/>
            <person name="Solovyev V."/>
            <person name="Busold C."/>
            <person name="Fellenberg K."/>
            <person name="Boutros M."/>
            <person name="Vingron M."/>
            <person name="Sauer F."/>
            <person name="Hoheisel J.D."/>
            <person name="Paro R."/>
        </authorList>
    </citation>
    <scope>NUCLEOTIDE SEQUENCE</scope>
</reference>
<evidence type="ECO:0000256" key="2">
    <source>
        <dbReference type="SAM" id="Phobius"/>
    </source>
</evidence>
<evidence type="ECO:0000256" key="1">
    <source>
        <dbReference type="SAM" id="MobiDB-lite"/>
    </source>
</evidence>
<organism evidence="3">
    <name type="scientific">Drosophila melanogaster</name>
    <name type="common">Fruit fly</name>
    <dbReference type="NCBI Taxonomy" id="7227"/>
    <lineage>
        <taxon>Eukaryota</taxon>
        <taxon>Metazoa</taxon>
        <taxon>Ecdysozoa</taxon>
        <taxon>Arthropoda</taxon>
        <taxon>Hexapoda</taxon>
        <taxon>Insecta</taxon>
        <taxon>Pterygota</taxon>
        <taxon>Neoptera</taxon>
        <taxon>Endopterygota</taxon>
        <taxon>Diptera</taxon>
        <taxon>Brachycera</taxon>
        <taxon>Muscomorpha</taxon>
        <taxon>Ephydroidea</taxon>
        <taxon>Drosophilidae</taxon>
        <taxon>Drosophila</taxon>
        <taxon>Sophophora</taxon>
    </lineage>
</organism>
<feature type="transmembrane region" description="Helical" evidence="2">
    <location>
        <begin position="12"/>
        <end position="32"/>
    </location>
</feature>
<keyword evidence="2" id="KW-0812">Transmembrane</keyword>
<gene>
    <name evidence="3" type="ORF">HDC11218</name>
</gene>
<keyword evidence="2" id="KW-0472">Membrane</keyword>